<dbReference type="EMBL" id="HE796683">
    <property type="protein sequence ID" value="CCH02739.1"/>
    <property type="molecule type" value="Genomic_DNA"/>
</dbReference>
<sequence length="52" mass="6039">MPKRRLLFVYAVKLTPPPPARNAFRYGSSFSRVEPAEYATWRGGWGYRADFT</sequence>
<reference evidence="1 2" key="1">
    <citation type="journal article" date="2012" name="J. Bacteriol.">
        <title>Genome Sequence of Fibrella aestuarina BUZ 2T, a Filamentous Marine Bacterium.</title>
        <authorList>
            <person name="Filippini M."/>
            <person name="Qi W."/>
            <person name="Blom J."/>
            <person name="Goesmann A."/>
            <person name="Smits T.H."/>
            <person name="Bagheri H.C."/>
        </authorList>
    </citation>
    <scope>NUCLEOTIDE SEQUENCE [LARGE SCALE GENOMIC DNA]</scope>
    <source>
        <strain evidence="2">BUZ 2T</strain>
    </source>
</reference>
<keyword evidence="2" id="KW-1185">Reference proteome</keyword>
<dbReference type="Proteomes" id="UP000011058">
    <property type="component" value="Chromosome"/>
</dbReference>
<evidence type="ECO:0000313" key="1">
    <source>
        <dbReference type="EMBL" id="CCH02739.1"/>
    </source>
</evidence>
<dbReference type="KEGG" id="fae:FAES_4740"/>
<proteinExistence type="predicted"/>
<organism evidence="1 2">
    <name type="scientific">Fibrella aestuarina BUZ 2</name>
    <dbReference type="NCBI Taxonomy" id="1166018"/>
    <lineage>
        <taxon>Bacteria</taxon>
        <taxon>Pseudomonadati</taxon>
        <taxon>Bacteroidota</taxon>
        <taxon>Cytophagia</taxon>
        <taxon>Cytophagales</taxon>
        <taxon>Spirosomataceae</taxon>
        <taxon>Fibrella</taxon>
    </lineage>
</organism>
<name>I0KF36_9BACT</name>
<dbReference type="HOGENOM" id="CLU_3080084_0_0_10"/>
<dbReference type="AlphaFoldDB" id="I0KF36"/>
<protein>
    <submittedName>
        <fullName evidence="1">Uncharacterized protein</fullName>
    </submittedName>
</protein>
<evidence type="ECO:0000313" key="2">
    <source>
        <dbReference type="Proteomes" id="UP000011058"/>
    </source>
</evidence>
<accession>I0KF36</accession>
<gene>
    <name evidence="1" type="ORF">FAES_4740</name>
</gene>